<feature type="region of interest" description="Disordered" evidence="18">
    <location>
        <begin position="1"/>
        <end position="41"/>
    </location>
</feature>
<protein>
    <recommendedName>
        <fullName evidence="6">Protein CASC3</fullName>
    </recommendedName>
</protein>
<dbReference type="GO" id="GO:0005681">
    <property type="term" value="C:spliceosomal complex"/>
    <property type="evidence" value="ECO:0007669"/>
    <property type="project" value="UniProtKB-KW"/>
</dbReference>
<keyword evidence="11" id="KW-0509">mRNA transport</keyword>
<evidence type="ECO:0000256" key="16">
    <source>
        <dbReference type="ARBA" id="ARBA00023242"/>
    </source>
</evidence>
<evidence type="ECO:0000256" key="7">
    <source>
        <dbReference type="ARBA" id="ARBA00022448"/>
    </source>
</evidence>
<evidence type="ECO:0000256" key="13">
    <source>
        <dbReference type="ARBA" id="ARBA00022884"/>
    </source>
</evidence>
<feature type="compositionally biased region" description="Basic and acidic residues" evidence="18">
    <location>
        <begin position="462"/>
        <end position="475"/>
    </location>
</feature>
<feature type="compositionally biased region" description="Basic and acidic residues" evidence="18">
    <location>
        <begin position="761"/>
        <end position="775"/>
    </location>
</feature>
<evidence type="ECO:0000256" key="4">
    <source>
        <dbReference type="ARBA" id="ARBA00004556"/>
    </source>
</evidence>
<evidence type="ECO:0000256" key="3">
    <source>
        <dbReference type="ARBA" id="ARBA00004324"/>
    </source>
</evidence>
<keyword evidence="13" id="KW-0694">RNA-binding</keyword>
<dbReference type="GO" id="GO:0010494">
    <property type="term" value="C:cytoplasmic stress granule"/>
    <property type="evidence" value="ECO:0007669"/>
    <property type="project" value="UniProtKB-SubCell"/>
</dbReference>
<feature type="compositionally biased region" description="Polar residues" evidence="18">
    <location>
        <begin position="623"/>
        <end position="635"/>
    </location>
</feature>
<feature type="compositionally biased region" description="Basic and acidic residues" evidence="18">
    <location>
        <begin position="195"/>
        <end position="222"/>
    </location>
</feature>
<keyword evidence="16" id="KW-0539">Nucleus</keyword>
<dbReference type="AlphaFoldDB" id="A0A224YQ51"/>
<evidence type="ECO:0000256" key="6">
    <source>
        <dbReference type="ARBA" id="ARBA00019964"/>
    </source>
</evidence>
<evidence type="ECO:0000259" key="19">
    <source>
        <dbReference type="SMART" id="SM01044"/>
    </source>
</evidence>
<feature type="compositionally biased region" description="Basic residues" evidence="18">
    <location>
        <begin position="950"/>
        <end position="961"/>
    </location>
</feature>
<feature type="region of interest" description="Disordered" evidence="18">
    <location>
        <begin position="761"/>
        <end position="814"/>
    </location>
</feature>
<evidence type="ECO:0000256" key="9">
    <source>
        <dbReference type="ARBA" id="ARBA00022664"/>
    </source>
</evidence>
<dbReference type="GO" id="GO:0000184">
    <property type="term" value="P:nuclear-transcribed mRNA catabolic process, nonsense-mediated decay"/>
    <property type="evidence" value="ECO:0007669"/>
    <property type="project" value="UniProtKB-KW"/>
</dbReference>
<evidence type="ECO:0000256" key="11">
    <source>
        <dbReference type="ARBA" id="ARBA00022816"/>
    </source>
</evidence>
<feature type="compositionally biased region" description="Basic and acidic residues" evidence="18">
    <location>
        <begin position="403"/>
        <end position="412"/>
    </location>
</feature>
<feature type="region of interest" description="Disordered" evidence="18">
    <location>
        <begin position="263"/>
        <end position="522"/>
    </location>
</feature>
<keyword evidence="17" id="KW-0966">Cell projection</keyword>
<reference evidence="20" key="1">
    <citation type="journal article" date="2017" name="Parasit. Vectors">
        <title>Sialotranscriptomics of Rhipicephalus zambeziensis reveals intricate expression profiles of secretory proteins and suggests tight temporal transcriptional regulation during blood-feeding.</title>
        <authorList>
            <person name="de Castro M.H."/>
            <person name="de Klerk D."/>
            <person name="Pienaar R."/>
            <person name="Rees D.J.G."/>
            <person name="Mans B.J."/>
        </authorList>
    </citation>
    <scope>NUCLEOTIDE SEQUENCE</scope>
    <source>
        <tissue evidence="20">Salivary glands</tissue>
    </source>
</reference>
<proteinExistence type="inferred from homology"/>
<evidence type="ECO:0000256" key="15">
    <source>
        <dbReference type="ARBA" id="ARBA00023187"/>
    </source>
</evidence>
<evidence type="ECO:0000256" key="12">
    <source>
        <dbReference type="ARBA" id="ARBA00022845"/>
    </source>
</evidence>
<evidence type="ECO:0000256" key="18">
    <source>
        <dbReference type="SAM" id="MobiDB-lite"/>
    </source>
</evidence>
<evidence type="ECO:0000256" key="2">
    <source>
        <dbReference type="ARBA" id="ARBA00004279"/>
    </source>
</evidence>
<evidence type="ECO:0000256" key="17">
    <source>
        <dbReference type="ARBA" id="ARBA00023273"/>
    </source>
</evidence>
<keyword evidence="10" id="KW-0747">Spliceosome</keyword>
<dbReference type="GO" id="GO:0030425">
    <property type="term" value="C:dendrite"/>
    <property type="evidence" value="ECO:0007669"/>
    <property type="project" value="UniProtKB-SubCell"/>
</dbReference>
<evidence type="ECO:0000313" key="20">
    <source>
        <dbReference type="EMBL" id="MAA19718.1"/>
    </source>
</evidence>
<keyword evidence="9" id="KW-0507">mRNA processing</keyword>
<feature type="region of interest" description="Disordered" evidence="18">
    <location>
        <begin position="555"/>
        <end position="739"/>
    </location>
</feature>
<dbReference type="EMBL" id="GFPF01008572">
    <property type="protein sequence ID" value="MAA19718.1"/>
    <property type="molecule type" value="Transcribed_RNA"/>
</dbReference>
<evidence type="ECO:0000256" key="8">
    <source>
        <dbReference type="ARBA" id="ARBA00022490"/>
    </source>
</evidence>
<dbReference type="GO" id="GO:0048471">
    <property type="term" value="C:perinuclear region of cytoplasm"/>
    <property type="evidence" value="ECO:0007669"/>
    <property type="project" value="UniProtKB-SubCell"/>
</dbReference>
<comment type="subcellular location">
    <subcellularLocation>
        <location evidence="2">Cell projection</location>
        <location evidence="2">Dendrite</location>
    </subcellularLocation>
    <subcellularLocation>
        <location evidence="1">Cytoplasm</location>
        <location evidence="1">Stress granule</location>
    </subcellularLocation>
    <subcellularLocation>
        <location evidence="4">Cytoplasm</location>
        <location evidence="4">Perinuclear region</location>
    </subcellularLocation>
    <subcellularLocation>
        <location evidence="3">Nucleus speckle</location>
    </subcellularLocation>
</comment>
<feature type="compositionally biased region" description="Acidic residues" evidence="18">
    <location>
        <begin position="428"/>
        <end position="442"/>
    </location>
</feature>
<keyword evidence="15" id="KW-0508">mRNA splicing</keyword>
<feature type="domain" description="Btz" evidence="19">
    <location>
        <begin position="443"/>
        <end position="556"/>
    </location>
</feature>
<dbReference type="GO" id="GO:0006397">
    <property type="term" value="P:mRNA processing"/>
    <property type="evidence" value="ECO:0007669"/>
    <property type="project" value="UniProtKB-KW"/>
</dbReference>
<feature type="region of interest" description="Disordered" evidence="18">
    <location>
        <begin position="945"/>
        <end position="1021"/>
    </location>
</feature>
<dbReference type="GO" id="GO:0003729">
    <property type="term" value="F:mRNA binding"/>
    <property type="evidence" value="ECO:0007669"/>
    <property type="project" value="InterPro"/>
</dbReference>
<dbReference type="SMART" id="SM01044">
    <property type="entry name" value="Btz"/>
    <property type="match status" value="1"/>
</dbReference>
<keyword evidence="8" id="KW-0963">Cytoplasm</keyword>
<feature type="region of interest" description="Disordered" evidence="18">
    <location>
        <begin position="53"/>
        <end position="243"/>
    </location>
</feature>
<evidence type="ECO:0000256" key="5">
    <source>
        <dbReference type="ARBA" id="ARBA00009548"/>
    </source>
</evidence>
<keyword evidence="7" id="KW-0813">Transport</keyword>
<dbReference type="GO" id="GO:0006417">
    <property type="term" value="P:regulation of translation"/>
    <property type="evidence" value="ECO:0007669"/>
    <property type="project" value="UniProtKB-KW"/>
</dbReference>
<dbReference type="GO" id="GO:0016607">
    <property type="term" value="C:nuclear speck"/>
    <property type="evidence" value="ECO:0007669"/>
    <property type="project" value="UniProtKB-SubCell"/>
</dbReference>
<feature type="compositionally biased region" description="Polar residues" evidence="18">
    <location>
        <begin position="225"/>
        <end position="240"/>
    </location>
</feature>
<dbReference type="InterPro" id="IPR018545">
    <property type="entry name" value="Btz_dom"/>
</dbReference>
<dbReference type="PANTHER" id="PTHR13434:SF0">
    <property type="entry name" value="PROTEIN CASC3"/>
    <property type="match status" value="1"/>
</dbReference>
<accession>A0A224YQ51</accession>
<feature type="compositionally biased region" description="Polar residues" evidence="18">
    <location>
        <begin position="122"/>
        <end position="142"/>
    </location>
</feature>
<evidence type="ECO:0000256" key="10">
    <source>
        <dbReference type="ARBA" id="ARBA00022728"/>
    </source>
</evidence>
<dbReference type="GO" id="GO:0035145">
    <property type="term" value="C:exon-exon junction complex"/>
    <property type="evidence" value="ECO:0007669"/>
    <property type="project" value="InterPro"/>
</dbReference>
<feature type="compositionally biased region" description="Low complexity" evidence="18">
    <location>
        <begin position="162"/>
        <end position="175"/>
    </location>
</feature>
<dbReference type="GO" id="GO:0051028">
    <property type="term" value="P:mRNA transport"/>
    <property type="evidence" value="ECO:0007669"/>
    <property type="project" value="UniProtKB-KW"/>
</dbReference>
<dbReference type="Pfam" id="PF09405">
    <property type="entry name" value="Btz"/>
    <property type="match status" value="1"/>
</dbReference>
<feature type="compositionally biased region" description="Low complexity" evidence="18">
    <location>
        <begin position="95"/>
        <end position="104"/>
    </location>
</feature>
<feature type="compositionally biased region" description="Basic and acidic residues" evidence="18">
    <location>
        <begin position="612"/>
        <end position="622"/>
    </location>
</feature>
<comment type="similarity">
    <text evidence="5">Belongs to the CASC3 family.</text>
</comment>
<evidence type="ECO:0000256" key="1">
    <source>
        <dbReference type="ARBA" id="ARBA00004210"/>
    </source>
</evidence>
<dbReference type="InterPro" id="IPR028544">
    <property type="entry name" value="CASC3"/>
</dbReference>
<dbReference type="PANTHER" id="PTHR13434">
    <property type="entry name" value="PROTEIN CASC3"/>
    <property type="match status" value="1"/>
</dbReference>
<feature type="compositionally biased region" description="Acidic residues" evidence="18">
    <location>
        <begin position="393"/>
        <end position="402"/>
    </location>
</feature>
<feature type="compositionally biased region" description="Basic and acidic residues" evidence="18">
    <location>
        <begin position="502"/>
        <end position="522"/>
    </location>
</feature>
<keyword evidence="14" id="KW-0866">Nonsense-mediated mRNA decay</keyword>
<name>A0A224YQ51_9ACAR</name>
<keyword evidence="12" id="KW-0810">Translation regulation</keyword>
<dbReference type="GO" id="GO:0008380">
    <property type="term" value="P:RNA splicing"/>
    <property type="evidence" value="ECO:0007669"/>
    <property type="project" value="UniProtKB-KW"/>
</dbReference>
<feature type="compositionally biased region" description="Low complexity" evidence="18">
    <location>
        <begin position="651"/>
        <end position="660"/>
    </location>
</feature>
<sequence>MDEGVEQVAFADAKCDDSQTSGSLDAMSETDCNSTTKGSAIHEAKDSAAQFARGDEMKDQTSELGTELPPVTCAATSDMSPGGDLPACNIDKTSEVVTTETTLSAQAGTEAAGKAVAESSHKATGSDSCKNVQEEPTLSSQEGAPRGCTETDADSCAEQKPSSSVNEGSNDSSSECVAKSAEMQDPTLRTSSDTCHPERETSVELSKESNLDVELAKNEEIHTQVPITDSAISGDASSKGTCEPRSAIAAQLKETNLTVNQRGEVASADVAKPSGCSQPKDEPVSCSSPAVPPNSFDVEVALSKPSTSTSCSDVDSSERDQTLDSTVNRKLPSVEVESSDCGLASEDGVGVEDGEVPSTVPTAGEVATGTDLEGGHEATADSLDSPGRIEVGSDQEDFDEELELHPRLHRGDLDDDNGINDGTRGLEDELEDGLDEEEDDEDCLKGERQQGDGEESVDPSDLQDKVLDFDEDKRNPQYIPKKGAFYQHDDRMVGDEDSSEVPEEKNEDDKGSRRQKKLWHDEGVWGHDMYREEEQGPKTSAELVSTYGYDIRTELMPPRARRRRRYGRGPNKYQRNWEDEEAYTPRSGSGRGGGARGGRRTRGGSHIGNPPFHDEDFPDLHSKPSNSDNTATVQQDRAEVKPSARPAGFKGSDSTGSSSSQQEEWDHTVKGSGMTHRGWGKRPSQPSRRVPDVLPRQQDCEVKENASSGHRVSRPAPRSPVKAVEAPQISPSSSRSRAMRHLLTEHERSKRDYEALEKFAAKGELQDGDKADLKRSTAATVTPRGGPVGSTESAAKPRRYSSLRQRPLAEAAPYTETAVVAPQLPNTQAPLPTPNQPQPAILTAAHFQAPYTPYPDGYMLPPPGQPPAVMPTPNQPPPVMAAPSPLTSSFLPPPTGIVSFPPQYPPPYTFPAQYAAPAPAAAPATQTQAQKPPYYHGDIIYYNTQSQQQHKQRPTPPRRPKAAIPIVPPPDSQGTAQESAPEPDGVASHQNKSDEDLDDNVAGTEPALREGPTAQQAVGGL</sequence>
<evidence type="ECO:0000256" key="14">
    <source>
        <dbReference type="ARBA" id="ARBA00023161"/>
    </source>
</evidence>
<organism evidence="20">
    <name type="scientific">Rhipicephalus zambeziensis</name>
    <dbReference type="NCBI Taxonomy" id="60191"/>
    <lineage>
        <taxon>Eukaryota</taxon>
        <taxon>Metazoa</taxon>
        <taxon>Ecdysozoa</taxon>
        <taxon>Arthropoda</taxon>
        <taxon>Chelicerata</taxon>
        <taxon>Arachnida</taxon>
        <taxon>Acari</taxon>
        <taxon>Parasitiformes</taxon>
        <taxon>Ixodida</taxon>
        <taxon>Ixodoidea</taxon>
        <taxon>Ixodidae</taxon>
        <taxon>Rhipicephalinae</taxon>
        <taxon>Rhipicephalus</taxon>
        <taxon>Rhipicephalus</taxon>
    </lineage>
</organism>